<evidence type="ECO:0000256" key="4">
    <source>
        <dbReference type="ARBA" id="ARBA00023014"/>
    </source>
</evidence>
<evidence type="ECO:0000313" key="8">
    <source>
        <dbReference type="EMBL" id="BDU73533.1"/>
    </source>
</evidence>
<reference evidence="9" key="1">
    <citation type="journal article" date="2023" name="Int. J. Syst. Evol. Microbiol.">
        <title>Mesoterricola silvestris gen. nov., sp. nov., Mesoterricola sediminis sp. nov., Geothrix oryzae sp. nov., Geothrix edaphica sp. nov., Geothrix rubra sp. nov., and Geothrix limicola sp. nov., six novel members of Acidobacteriota isolated from soils.</title>
        <authorList>
            <person name="Itoh H."/>
            <person name="Sugisawa Y."/>
            <person name="Mise K."/>
            <person name="Xu Z."/>
            <person name="Kuniyasu M."/>
            <person name="Ushijima N."/>
            <person name="Kawano K."/>
            <person name="Kobayashi E."/>
            <person name="Shiratori Y."/>
            <person name="Masuda Y."/>
            <person name="Senoo K."/>
        </authorList>
    </citation>
    <scope>NUCLEOTIDE SEQUENCE [LARGE SCALE GENOMIC DNA]</scope>
    <source>
        <strain evidence="9">W79</strain>
    </source>
</reference>
<dbReference type="InterPro" id="IPR058240">
    <property type="entry name" value="rSAM_sf"/>
</dbReference>
<keyword evidence="5" id="KW-0004">4Fe-4S</keyword>
<dbReference type="GO" id="GO:0046872">
    <property type="term" value="F:metal ion binding"/>
    <property type="evidence" value="ECO:0007669"/>
    <property type="project" value="UniProtKB-KW"/>
</dbReference>
<feature type="binding site" evidence="5">
    <location>
        <position position="53"/>
    </location>
    <ligand>
        <name>[4Fe-4S] cluster</name>
        <dbReference type="ChEBI" id="CHEBI:49883"/>
        <note>4Fe-4S-S-AdoMet</note>
    </ligand>
</feature>
<evidence type="ECO:0000256" key="1">
    <source>
        <dbReference type="ARBA" id="ARBA00022691"/>
    </source>
</evidence>
<dbReference type="InterPro" id="IPR024021">
    <property type="entry name" value="FeFe-hyd_HydE_rSAM"/>
</dbReference>
<protein>
    <submittedName>
        <fullName evidence="8">[FeFe] hydrogenase H-cluster radical SAM maturase HydE</fullName>
    </submittedName>
</protein>
<dbReference type="EMBL" id="AP027080">
    <property type="protein sequence ID" value="BDU73533.1"/>
    <property type="molecule type" value="Genomic_DNA"/>
</dbReference>
<dbReference type="SFLD" id="SFLDF00348">
    <property type="entry name" value="FeFe_hydrogenase_maturase_(Hyd"/>
    <property type="match status" value="1"/>
</dbReference>
<feature type="binding site" evidence="5">
    <location>
        <position position="49"/>
    </location>
    <ligand>
        <name>[4Fe-4S] cluster</name>
        <dbReference type="ChEBI" id="CHEBI:49883"/>
        <note>4Fe-4S-S-AdoMet</note>
    </ligand>
</feature>
<dbReference type="PROSITE" id="PS51918">
    <property type="entry name" value="RADICAL_SAM"/>
    <property type="match status" value="1"/>
</dbReference>
<evidence type="ECO:0000256" key="3">
    <source>
        <dbReference type="ARBA" id="ARBA00023004"/>
    </source>
</evidence>
<dbReference type="Proteomes" id="UP001238179">
    <property type="component" value="Chromosome"/>
</dbReference>
<dbReference type="Gene3D" id="3.20.20.70">
    <property type="entry name" value="Aldolase class I"/>
    <property type="match status" value="1"/>
</dbReference>
<dbReference type="InterPro" id="IPR013785">
    <property type="entry name" value="Aldolase_TIM"/>
</dbReference>
<gene>
    <name evidence="8" type="ORF">METEAL_27070</name>
</gene>
<dbReference type="PIRSF" id="PIRSF004762">
    <property type="entry name" value="CHP00423"/>
    <property type="match status" value="1"/>
</dbReference>
<feature type="binding site" evidence="5">
    <location>
        <position position="56"/>
    </location>
    <ligand>
        <name>[4Fe-4S] cluster</name>
        <dbReference type="ChEBI" id="CHEBI:49883"/>
        <note>4Fe-4S-S-AdoMet</note>
    </ligand>
</feature>
<evidence type="ECO:0000259" key="7">
    <source>
        <dbReference type="PROSITE" id="PS51918"/>
    </source>
</evidence>
<dbReference type="SMART" id="SM00729">
    <property type="entry name" value="Elp3"/>
    <property type="match status" value="1"/>
</dbReference>
<dbReference type="CDD" id="cd01335">
    <property type="entry name" value="Radical_SAM"/>
    <property type="match status" value="1"/>
</dbReference>
<name>A0AA48H845_9BACT</name>
<dbReference type="Pfam" id="PF04055">
    <property type="entry name" value="Radical_SAM"/>
    <property type="match status" value="1"/>
</dbReference>
<dbReference type="AlphaFoldDB" id="A0AA48H845"/>
<dbReference type="NCBIfam" id="TIGR03956">
    <property type="entry name" value="rSAM_HydE"/>
    <property type="match status" value="1"/>
</dbReference>
<evidence type="ECO:0000256" key="6">
    <source>
        <dbReference type="PIRSR" id="PIRSR004762-2"/>
    </source>
</evidence>
<dbReference type="SFLD" id="SFLDG01280">
    <property type="entry name" value="HydE/PylB-like"/>
    <property type="match status" value="1"/>
</dbReference>
<dbReference type="RefSeq" id="WP_316412204.1">
    <property type="nucleotide sequence ID" value="NZ_AP027080.1"/>
</dbReference>
<feature type="binding site" evidence="6">
    <location>
        <position position="169"/>
    </location>
    <ligand>
        <name>(3R)-3-methyl-D-ornithine</name>
        <dbReference type="ChEBI" id="CHEBI:64642"/>
    </ligand>
</feature>
<dbReference type="InterPro" id="IPR034422">
    <property type="entry name" value="HydE/PylB-like"/>
</dbReference>
<dbReference type="SFLD" id="SFLDG01060">
    <property type="entry name" value="BATS_domain_containing"/>
    <property type="match status" value="1"/>
</dbReference>
<keyword evidence="1 5" id="KW-0949">S-adenosyl-L-methionine</keyword>
<evidence type="ECO:0000256" key="5">
    <source>
        <dbReference type="PIRSR" id="PIRSR004762-1"/>
    </source>
</evidence>
<keyword evidence="3 5" id="KW-0408">Iron</keyword>
<feature type="binding site" evidence="6">
    <location>
        <position position="123"/>
    </location>
    <ligand>
        <name>(3R)-3-methyl-D-ornithine</name>
        <dbReference type="ChEBI" id="CHEBI:64642"/>
    </ligand>
</feature>
<evidence type="ECO:0000256" key="2">
    <source>
        <dbReference type="ARBA" id="ARBA00022723"/>
    </source>
</evidence>
<dbReference type="InterPro" id="IPR007197">
    <property type="entry name" value="rSAM"/>
</dbReference>
<dbReference type="PANTHER" id="PTHR43726:SF1">
    <property type="entry name" value="BIOTIN SYNTHASE"/>
    <property type="match status" value="1"/>
</dbReference>
<dbReference type="KEGG" id="msil:METEAL_27070"/>
<dbReference type="PANTHER" id="PTHR43726">
    <property type="entry name" value="3-METHYLORNITHINE SYNTHASE"/>
    <property type="match status" value="1"/>
</dbReference>
<feature type="binding site" evidence="6">
    <location>
        <position position="220"/>
    </location>
    <ligand>
        <name>S-adenosyl-L-methionine</name>
        <dbReference type="ChEBI" id="CHEBI:59789"/>
    </ligand>
</feature>
<dbReference type="InterPro" id="IPR006638">
    <property type="entry name" value="Elp3/MiaA/NifB-like_rSAM"/>
</dbReference>
<accession>A0AA48H845</accession>
<evidence type="ECO:0000313" key="9">
    <source>
        <dbReference type="Proteomes" id="UP001238179"/>
    </source>
</evidence>
<feature type="binding site" evidence="6">
    <location>
        <position position="148"/>
    </location>
    <ligand>
        <name>S-adenosyl-L-methionine</name>
        <dbReference type="ChEBI" id="CHEBI:59789"/>
    </ligand>
</feature>
<comment type="cofactor">
    <cofactor evidence="5">
        <name>[4Fe-4S] cluster</name>
        <dbReference type="ChEBI" id="CHEBI:49883"/>
    </cofactor>
    <text evidence="5">Binds 1 [4Fe-4S] cluster. The cluster is coordinated with 3 cysteines and an exchangeable S-adenosyl-L-methionine.</text>
</comment>
<keyword evidence="2" id="KW-0479">Metal-binding</keyword>
<keyword evidence="4 5" id="KW-0411">Iron-sulfur</keyword>
<dbReference type="SFLD" id="SFLDG01082">
    <property type="entry name" value="B12-binding_domain_containing"/>
    <property type="match status" value="1"/>
</dbReference>
<keyword evidence="9" id="KW-1185">Reference proteome</keyword>
<sequence length="344" mass="37791">MQRTEILHWLQETDEARLEELWARADAVRAANVGDEVHLRGLIEISNFCVRQCAYCGINACSQGITRYRMPPAEILACAREAHRLGYGSVVMQSGEDPGLRAETIADIVREIKTTTPLAVTLSLGERDDDELKAWKAAGADRFLLRFETSDPALYDVIHPSLPGTLSDRMAQLDRMRAFGYEIGTGVMVGIPGQTWEILAQDIDTFRRYDMDMIGIGPFLPSPRTPLGGPDAASYLAPPDRQVPNDELTTLKAVALTRIVCPRSNIPSTTALATLDPKAGRELGLCRGANVVMPNVTPPEYRVLYEIYPGKACVHETAQVCHGCMEARIRSIGRTMGKGPGGRR</sequence>
<proteinExistence type="predicted"/>
<feature type="domain" description="Radical SAM core" evidence="7">
    <location>
        <begin position="35"/>
        <end position="262"/>
    </location>
</feature>
<dbReference type="SUPFAM" id="SSF102114">
    <property type="entry name" value="Radical SAM enzymes"/>
    <property type="match status" value="1"/>
</dbReference>
<organism evidence="8 9">
    <name type="scientific">Mesoterricola silvestris</name>
    <dbReference type="NCBI Taxonomy" id="2927979"/>
    <lineage>
        <taxon>Bacteria</taxon>
        <taxon>Pseudomonadati</taxon>
        <taxon>Acidobacteriota</taxon>
        <taxon>Holophagae</taxon>
        <taxon>Holophagales</taxon>
        <taxon>Holophagaceae</taxon>
        <taxon>Mesoterricola</taxon>
    </lineage>
</organism>
<dbReference type="GO" id="GO:0051539">
    <property type="term" value="F:4 iron, 4 sulfur cluster binding"/>
    <property type="evidence" value="ECO:0007669"/>
    <property type="project" value="UniProtKB-KW"/>
</dbReference>
<dbReference type="GO" id="GO:0016740">
    <property type="term" value="F:transferase activity"/>
    <property type="evidence" value="ECO:0007669"/>
    <property type="project" value="TreeGrafter"/>
</dbReference>
<dbReference type="SFLD" id="SFLDS00029">
    <property type="entry name" value="Radical_SAM"/>
    <property type="match status" value="1"/>
</dbReference>